<evidence type="ECO:0000313" key="1">
    <source>
        <dbReference type="EMBL" id="KAF9643345.1"/>
    </source>
</evidence>
<name>A0ACB6Z0W9_THEGA</name>
<accession>A0ACB6Z0W9</accession>
<sequence>MRLVRIEGNQGRGPSPELRIPSNQHNSLKYISRREHSIHGKLRRGFHQKRSSGSQGQRILLPLIGDASPEYPRWRDGRQANGKYDELFEERT</sequence>
<reference evidence="1" key="1">
    <citation type="submission" date="2019-10" db="EMBL/GenBank/DDBJ databases">
        <authorList>
            <consortium name="DOE Joint Genome Institute"/>
            <person name="Kuo A."/>
            <person name="Miyauchi S."/>
            <person name="Kiss E."/>
            <person name="Drula E."/>
            <person name="Kohler A."/>
            <person name="Sanchez-Garcia M."/>
            <person name="Andreopoulos B."/>
            <person name="Barry K.W."/>
            <person name="Bonito G."/>
            <person name="Buee M."/>
            <person name="Carver A."/>
            <person name="Chen C."/>
            <person name="Cichocki N."/>
            <person name="Clum A."/>
            <person name="Culley D."/>
            <person name="Crous P.W."/>
            <person name="Fauchery L."/>
            <person name="Girlanda M."/>
            <person name="Hayes R."/>
            <person name="Keri Z."/>
            <person name="Labutti K."/>
            <person name="Lipzen A."/>
            <person name="Lombard V."/>
            <person name="Magnuson J."/>
            <person name="Maillard F."/>
            <person name="Morin E."/>
            <person name="Murat C."/>
            <person name="Nolan M."/>
            <person name="Ohm R."/>
            <person name="Pangilinan J."/>
            <person name="Pereira M."/>
            <person name="Perotto S."/>
            <person name="Peter M."/>
            <person name="Riley R."/>
            <person name="Sitrit Y."/>
            <person name="Stielow B."/>
            <person name="Szollosi G."/>
            <person name="Zifcakova L."/>
            <person name="Stursova M."/>
            <person name="Spatafora J.W."/>
            <person name="Tedersoo L."/>
            <person name="Vaario L.-M."/>
            <person name="Yamada A."/>
            <person name="Yan M."/>
            <person name="Wang P."/>
            <person name="Xu J."/>
            <person name="Bruns T."/>
            <person name="Baldrian P."/>
            <person name="Vilgalys R."/>
            <person name="Henrissat B."/>
            <person name="Grigoriev I.V."/>
            <person name="Hibbett D."/>
            <person name="Nagy L.G."/>
            <person name="Martin F.M."/>
        </authorList>
    </citation>
    <scope>NUCLEOTIDE SEQUENCE</scope>
    <source>
        <strain evidence="1">P2</strain>
    </source>
</reference>
<proteinExistence type="predicted"/>
<comment type="caution">
    <text evidence="1">The sequence shown here is derived from an EMBL/GenBank/DDBJ whole genome shotgun (WGS) entry which is preliminary data.</text>
</comment>
<keyword evidence="2" id="KW-1185">Reference proteome</keyword>
<protein>
    <submittedName>
        <fullName evidence="1">Uncharacterized protein</fullName>
    </submittedName>
</protein>
<gene>
    <name evidence="1" type="ORF">BDM02DRAFT_1511669</name>
</gene>
<organism evidence="1 2">
    <name type="scientific">Thelephora ganbajun</name>
    <name type="common">Ganba fungus</name>
    <dbReference type="NCBI Taxonomy" id="370292"/>
    <lineage>
        <taxon>Eukaryota</taxon>
        <taxon>Fungi</taxon>
        <taxon>Dikarya</taxon>
        <taxon>Basidiomycota</taxon>
        <taxon>Agaricomycotina</taxon>
        <taxon>Agaricomycetes</taxon>
        <taxon>Thelephorales</taxon>
        <taxon>Thelephoraceae</taxon>
        <taxon>Thelephora</taxon>
    </lineage>
</organism>
<reference evidence="1" key="2">
    <citation type="journal article" date="2020" name="Nat. Commun.">
        <title>Large-scale genome sequencing of mycorrhizal fungi provides insights into the early evolution of symbiotic traits.</title>
        <authorList>
            <person name="Miyauchi S."/>
            <person name="Kiss E."/>
            <person name="Kuo A."/>
            <person name="Drula E."/>
            <person name="Kohler A."/>
            <person name="Sanchez-Garcia M."/>
            <person name="Morin E."/>
            <person name="Andreopoulos B."/>
            <person name="Barry K.W."/>
            <person name="Bonito G."/>
            <person name="Buee M."/>
            <person name="Carver A."/>
            <person name="Chen C."/>
            <person name="Cichocki N."/>
            <person name="Clum A."/>
            <person name="Culley D."/>
            <person name="Crous P.W."/>
            <person name="Fauchery L."/>
            <person name="Girlanda M."/>
            <person name="Hayes R.D."/>
            <person name="Keri Z."/>
            <person name="LaButti K."/>
            <person name="Lipzen A."/>
            <person name="Lombard V."/>
            <person name="Magnuson J."/>
            <person name="Maillard F."/>
            <person name="Murat C."/>
            <person name="Nolan M."/>
            <person name="Ohm R.A."/>
            <person name="Pangilinan J."/>
            <person name="Pereira M.F."/>
            <person name="Perotto S."/>
            <person name="Peter M."/>
            <person name="Pfister S."/>
            <person name="Riley R."/>
            <person name="Sitrit Y."/>
            <person name="Stielow J.B."/>
            <person name="Szollosi G."/>
            <person name="Zifcakova L."/>
            <person name="Stursova M."/>
            <person name="Spatafora J.W."/>
            <person name="Tedersoo L."/>
            <person name="Vaario L.M."/>
            <person name="Yamada A."/>
            <person name="Yan M."/>
            <person name="Wang P."/>
            <person name="Xu J."/>
            <person name="Bruns T."/>
            <person name="Baldrian P."/>
            <person name="Vilgalys R."/>
            <person name="Dunand C."/>
            <person name="Henrissat B."/>
            <person name="Grigoriev I.V."/>
            <person name="Hibbett D."/>
            <person name="Nagy L.G."/>
            <person name="Martin F.M."/>
        </authorList>
    </citation>
    <scope>NUCLEOTIDE SEQUENCE</scope>
    <source>
        <strain evidence="1">P2</strain>
    </source>
</reference>
<dbReference type="Proteomes" id="UP000886501">
    <property type="component" value="Unassembled WGS sequence"/>
</dbReference>
<dbReference type="EMBL" id="MU118239">
    <property type="protein sequence ID" value="KAF9643345.1"/>
    <property type="molecule type" value="Genomic_DNA"/>
</dbReference>
<evidence type="ECO:0000313" key="2">
    <source>
        <dbReference type="Proteomes" id="UP000886501"/>
    </source>
</evidence>